<dbReference type="InterPro" id="IPR005627">
    <property type="entry name" value="CutC-like"/>
</dbReference>
<dbReference type="Pfam" id="PF03932">
    <property type="entry name" value="CutC"/>
    <property type="match status" value="1"/>
</dbReference>
<evidence type="ECO:0000256" key="4">
    <source>
        <dbReference type="SAM" id="MobiDB-lite"/>
    </source>
</evidence>
<dbReference type="GO" id="GO:0005507">
    <property type="term" value="F:copper ion binding"/>
    <property type="evidence" value="ECO:0007669"/>
    <property type="project" value="TreeGrafter"/>
</dbReference>
<reference evidence="5" key="1">
    <citation type="submission" date="2021-01" db="UniProtKB">
        <authorList>
            <consortium name="EnsemblMetazoa"/>
        </authorList>
    </citation>
    <scope>IDENTIFICATION</scope>
</reference>
<dbReference type="InParanoid" id="A0A7M7IPX7"/>
<dbReference type="KEGG" id="nvi:100680302"/>
<dbReference type="RefSeq" id="XP_032454871.1">
    <property type="nucleotide sequence ID" value="XM_032598980.1"/>
</dbReference>
<dbReference type="EnsemblMetazoa" id="XM_016985371">
    <property type="protein sequence ID" value="XP_016840860"/>
    <property type="gene ID" value="LOC100680302"/>
</dbReference>
<dbReference type="AlphaFoldDB" id="A0A7M7IPX7"/>
<feature type="compositionally biased region" description="Polar residues" evidence="4">
    <location>
        <begin position="379"/>
        <end position="388"/>
    </location>
</feature>
<dbReference type="InterPro" id="IPR011010">
    <property type="entry name" value="DNA_brk_join_enz"/>
</dbReference>
<dbReference type="SUPFAM" id="SSF56349">
    <property type="entry name" value="DNA breaking-rejoining enzymes"/>
    <property type="match status" value="1"/>
</dbReference>
<comment type="similarity">
    <text evidence="1">Belongs to the CutC family.</text>
</comment>
<accession>A0A7M7IPX7</accession>
<dbReference type="PANTHER" id="PTHR12598:SF0">
    <property type="entry name" value="COPPER HOMEOSTASIS PROTEIN CUTC HOMOLOG"/>
    <property type="match status" value="1"/>
</dbReference>
<proteinExistence type="inferred from homology"/>
<dbReference type="Gene3D" id="3.20.20.380">
    <property type="entry name" value="Copper homeostasis (CutC) domain"/>
    <property type="match status" value="1"/>
</dbReference>
<evidence type="ECO:0000256" key="2">
    <source>
        <dbReference type="ARBA" id="ARBA00019014"/>
    </source>
</evidence>
<dbReference type="PANTHER" id="PTHR12598">
    <property type="entry name" value="COPPER HOMEOSTASIS PROTEIN CUTC"/>
    <property type="match status" value="1"/>
</dbReference>
<dbReference type="SUPFAM" id="SSF110395">
    <property type="entry name" value="CutC-like"/>
    <property type="match status" value="1"/>
</dbReference>
<evidence type="ECO:0000313" key="6">
    <source>
        <dbReference type="Proteomes" id="UP000002358"/>
    </source>
</evidence>
<organism evidence="5 6">
    <name type="scientific">Nasonia vitripennis</name>
    <name type="common">Parasitic wasp</name>
    <dbReference type="NCBI Taxonomy" id="7425"/>
    <lineage>
        <taxon>Eukaryota</taxon>
        <taxon>Metazoa</taxon>
        <taxon>Ecdysozoa</taxon>
        <taxon>Arthropoda</taxon>
        <taxon>Hexapoda</taxon>
        <taxon>Insecta</taxon>
        <taxon>Pterygota</taxon>
        <taxon>Neoptera</taxon>
        <taxon>Endopterygota</taxon>
        <taxon>Hymenoptera</taxon>
        <taxon>Apocrita</taxon>
        <taxon>Proctotrupomorpha</taxon>
        <taxon>Chalcidoidea</taxon>
        <taxon>Pteromalidae</taxon>
        <taxon>Pteromalinae</taxon>
        <taxon>Nasonia</taxon>
    </lineage>
</organism>
<dbReference type="EnsemblMetazoa" id="XM_032598980">
    <property type="protein sequence ID" value="XP_032454871"/>
    <property type="gene ID" value="LOC100680302"/>
</dbReference>
<dbReference type="SMR" id="A0A7M7IPX7"/>
<dbReference type="HAMAP" id="MF_00795">
    <property type="entry name" value="CutC"/>
    <property type="match status" value="1"/>
</dbReference>
<name>A0A7M7IPX7_NASVI</name>
<protein>
    <recommendedName>
        <fullName evidence="2">Copper homeostasis protein cutC homolog</fullName>
    </recommendedName>
</protein>
<keyword evidence="6" id="KW-1185">Reference proteome</keyword>
<dbReference type="InterPro" id="IPR036822">
    <property type="entry name" value="CutC-like_dom_sf"/>
</dbReference>
<feature type="region of interest" description="Disordered" evidence="4">
    <location>
        <begin position="378"/>
        <end position="411"/>
    </location>
</feature>
<evidence type="ECO:0000313" key="5">
    <source>
        <dbReference type="EnsemblMetazoa" id="XP_016840860"/>
    </source>
</evidence>
<dbReference type="OrthoDB" id="7392499at2759"/>
<dbReference type="GO" id="GO:0015074">
    <property type="term" value="P:DNA integration"/>
    <property type="evidence" value="ECO:0007669"/>
    <property type="project" value="InterPro"/>
</dbReference>
<sequence length="663" mass="74878">MIETSFQFDLATMWSSESEKETFQNESLDIEDVKSVDTSFQQDQEINEDDSLPGKSRSKYYAAYNIFSNWLKENEATISEETMLVYFDKYMKKYKPSSVWAHYSMIKTMIKVRENIDISTYKVLLNQLKINSSGYRSKKSEVFSGEQIKKFLEEAPDEIHLANKVVIIFGTMGYCRGEELTQMKMKHITEEGQLLVVDLPPDITYKPRQFTINADMSEIVKKYMKLRFQNASTDRFFLTYRHGKLTNQPIGKNKFGCIPRQIATWLKLKNADLYTGHALRRTSSKLLSNAGGIMINLKHLGGWKYHRVNQGSGDNSLNLRTRMPEVEEVFIKEEFEDDENDSFINAPDINSLIIDYGPKKTKETEEIRLSPCLKRHQTTENLFPSSSPKRQKMTEKFLPSLSPKRQETSCSKESSSKNFEVCVDSYGSIKNAVEGGADRLELCSALSEGGLTPSFGLAKLAKKIATIPVFAMLRIRGGNFIYDPDEIDAMLEDLQVLKSLGIDGFVFGALKSSSELDTDACKRVVAAAYPLPVTFHRAFDEMTNGPLDTLDTIIDLGFKRLLTSGREKSAAEGVYLLGDLVERAGDRLVIMPGAGITAENIACVCRGTKAKEFHGSAKRPTKAKDDDVEVKIERDNGVPVTDAITVSRIKKILKECWEREKPV</sequence>
<dbReference type="InterPro" id="IPR013762">
    <property type="entry name" value="Integrase-like_cat_sf"/>
</dbReference>
<dbReference type="GO" id="GO:0006310">
    <property type="term" value="P:DNA recombination"/>
    <property type="evidence" value="ECO:0007669"/>
    <property type="project" value="UniProtKB-KW"/>
</dbReference>
<dbReference type="RefSeq" id="XP_016840860.1">
    <property type="nucleotide sequence ID" value="XM_016985371.3"/>
</dbReference>
<dbReference type="Gene3D" id="1.10.443.10">
    <property type="entry name" value="Intergrase catalytic core"/>
    <property type="match status" value="1"/>
</dbReference>
<keyword evidence="3" id="KW-0233">DNA recombination</keyword>
<dbReference type="FunFam" id="3.20.20.380:FF:000001">
    <property type="entry name" value="Copper homeostasis protein CutC"/>
    <property type="match status" value="1"/>
</dbReference>
<dbReference type="GO" id="GO:0003677">
    <property type="term" value="F:DNA binding"/>
    <property type="evidence" value="ECO:0007669"/>
    <property type="project" value="InterPro"/>
</dbReference>
<dbReference type="Proteomes" id="UP000002358">
    <property type="component" value="Chromosome 4"/>
</dbReference>
<dbReference type="CDD" id="cd00397">
    <property type="entry name" value="DNA_BRE_C"/>
    <property type="match status" value="1"/>
</dbReference>
<evidence type="ECO:0000256" key="1">
    <source>
        <dbReference type="ARBA" id="ARBA00007768"/>
    </source>
</evidence>
<dbReference type="GeneID" id="100680302"/>
<evidence type="ECO:0000256" key="3">
    <source>
        <dbReference type="ARBA" id="ARBA00023172"/>
    </source>
</evidence>